<evidence type="ECO:0000313" key="3">
    <source>
        <dbReference type="Proteomes" id="UP000677152"/>
    </source>
</evidence>
<name>A0AA45R4H3_9PSEU</name>
<sequence>MQIVAEVLRGIEAFPGRPGTAPVPEGAFAFPPTSRARQRDLAEIEATVLLADWLQPAIDVVDAVASRLGGEAQGVPTGFADLDTLITGLRPGSLTVIGSRPGAGRSTLLLDFVRNAAIKHSMCSALFCLDQTGLDVVQRVLCAESRIRSDDMRGGLMSDGDWTRLARRVTEVHDAPLLLHRPDLHNRDDPRAGEADVIVAEHRNGPAATVAIAHRLHYSRFINLSG</sequence>
<dbReference type="EMBL" id="CP073249">
    <property type="protein sequence ID" value="QUF04906.1"/>
    <property type="molecule type" value="Genomic_DNA"/>
</dbReference>
<dbReference type="GO" id="GO:0005829">
    <property type="term" value="C:cytosol"/>
    <property type="evidence" value="ECO:0007669"/>
    <property type="project" value="TreeGrafter"/>
</dbReference>
<dbReference type="PROSITE" id="PS51199">
    <property type="entry name" value="SF4_HELICASE"/>
    <property type="match status" value="1"/>
</dbReference>
<gene>
    <name evidence="2" type="ORF">KCV87_01885</name>
</gene>
<feature type="domain" description="SF4 helicase" evidence="1">
    <location>
        <begin position="68"/>
        <end position="226"/>
    </location>
</feature>
<protein>
    <recommendedName>
        <fullName evidence="1">SF4 helicase domain-containing protein</fullName>
    </recommendedName>
</protein>
<dbReference type="PANTHER" id="PTHR30153:SF2">
    <property type="entry name" value="REPLICATIVE DNA HELICASE"/>
    <property type="match status" value="1"/>
</dbReference>
<dbReference type="PANTHER" id="PTHR30153">
    <property type="entry name" value="REPLICATIVE DNA HELICASE DNAB"/>
    <property type="match status" value="1"/>
</dbReference>
<evidence type="ECO:0000259" key="1">
    <source>
        <dbReference type="PROSITE" id="PS51199"/>
    </source>
</evidence>
<accession>A0AA45R4H3</accession>
<organism evidence="2 3">
    <name type="scientific">Actinosynnema pretiosum subsp. pretiosum</name>
    <dbReference type="NCBI Taxonomy" id="103721"/>
    <lineage>
        <taxon>Bacteria</taxon>
        <taxon>Bacillati</taxon>
        <taxon>Actinomycetota</taxon>
        <taxon>Actinomycetes</taxon>
        <taxon>Pseudonocardiales</taxon>
        <taxon>Pseudonocardiaceae</taxon>
        <taxon>Actinosynnema</taxon>
    </lineage>
</organism>
<dbReference type="GO" id="GO:0003678">
    <property type="term" value="F:DNA helicase activity"/>
    <property type="evidence" value="ECO:0007669"/>
    <property type="project" value="InterPro"/>
</dbReference>
<dbReference type="Pfam" id="PF03796">
    <property type="entry name" value="DnaB_C"/>
    <property type="match status" value="1"/>
</dbReference>
<dbReference type="SUPFAM" id="SSF52540">
    <property type="entry name" value="P-loop containing nucleoside triphosphate hydrolases"/>
    <property type="match status" value="1"/>
</dbReference>
<dbReference type="InterPro" id="IPR007694">
    <property type="entry name" value="DNA_helicase_DnaB-like_C"/>
</dbReference>
<reference evidence="2" key="1">
    <citation type="submission" date="2021-04" db="EMBL/GenBank/DDBJ databases">
        <title>Genomic sequence of Actinosynnema pretiosum subsp. pretiosum ATCC 31280 (C-14919).</title>
        <authorList>
            <person name="Bai L."/>
            <person name="Wang X."/>
            <person name="Xiao Y."/>
        </authorList>
    </citation>
    <scope>NUCLEOTIDE SEQUENCE</scope>
    <source>
        <strain evidence="2">ATCC 31280</strain>
    </source>
</reference>
<proteinExistence type="predicted"/>
<dbReference type="InterPro" id="IPR027417">
    <property type="entry name" value="P-loop_NTPase"/>
</dbReference>
<dbReference type="AlphaFoldDB" id="A0AA45R4H3"/>
<dbReference type="GO" id="GO:0006260">
    <property type="term" value="P:DNA replication"/>
    <property type="evidence" value="ECO:0007669"/>
    <property type="project" value="InterPro"/>
</dbReference>
<dbReference type="Proteomes" id="UP000677152">
    <property type="component" value="Chromosome"/>
</dbReference>
<dbReference type="Gene3D" id="3.40.50.300">
    <property type="entry name" value="P-loop containing nucleotide triphosphate hydrolases"/>
    <property type="match status" value="2"/>
</dbReference>
<evidence type="ECO:0000313" key="2">
    <source>
        <dbReference type="EMBL" id="QUF04906.1"/>
    </source>
</evidence>
<dbReference type="GO" id="GO:0005524">
    <property type="term" value="F:ATP binding"/>
    <property type="evidence" value="ECO:0007669"/>
    <property type="project" value="InterPro"/>
</dbReference>